<accession>A0A9P4SK42</accession>
<evidence type="ECO:0008006" key="4">
    <source>
        <dbReference type="Google" id="ProtNLM"/>
    </source>
</evidence>
<dbReference type="PANTHER" id="PTHR12459">
    <property type="entry name" value="TRANSMEMBRANE PROTEIN 135-RELATED"/>
    <property type="match status" value="1"/>
</dbReference>
<protein>
    <recommendedName>
        <fullName evidence="4">Transmembrane protein 135 N-terminal domain-containing protein</fullName>
    </recommendedName>
</protein>
<name>A0A9P4SK42_9PEZI</name>
<dbReference type="OrthoDB" id="291792at2759"/>
<dbReference type="InterPro" id="IPR026749">
    <property type="entry name" value="Tmem135"/>
</dbReference>
<sequence>MSSVSSGSSSSSNPKSENIDPVIRNALRYTVSAKEYKLLHRYLISRAPAVRKKTPPPPRYEAIVKSKDDYNAAAIRVSFRLFVSVYGALRGWEYLIGKLVKRTNTNKTKPRANPSSSPIIRLSGSLGLILLFHRLLHRFFLRLRDSLLTDEAKAFRRRNPRVARTLTSRLAPAIGASISGFLLAVSPSDQLRVTIAIYVFTKALEHLYNRLENKGWFQERPWWFGSWMIMPIACGQLLHAFIFDRDCFPEAYGGFILNRSPTYIQTRPQDYPSHIRWPESFEIVDGLAEMSKLHWPVFVSPILFPSKQTLPATLTSISPVTDSTHPAIKSLSCALLHPNDPSCIRTYITYWIQAFPPVTQFFTLVFAALSIPKYKSFLTAPMSSLNRLAKNILKMSVFLTGAIGSTWGSVCLFHNLLPRNVLPTQRWFFGGFIAGLWAFLERKSGRANFLYAARMSIDSMWKVGVKRGWWKGLKNGDVILFVLSLAVMNSVYEIDPKAVNSGVVRKSLGMLRGDGWVDRAAGAISKAQKSNDIPEETGNVQSNSGPPH</sequence>
<dbReference type="PANTHER" id="PTHR12459:SF19">
    <property type="entry name" value="TRANSMEMBRANE PROTEIN 135 N-TERMINAL DOMAIN-CONTAINING PROTEIN"/>
    <property type="match status" value="1"/>
</dbReference>
<feature type="region of interest" description="Disordered" evidence="1">
    <location>
        <begin position="526"/>
        <end position="548"/>
    </location>
</feature>
<organism evidence="2 3">
    <name type="scientific">Patellaria atrata CBS 101060</name>
    <dbReference type="NCBI Taxonomy" id="1346257"/>
    <lineage>
        <taxon>Eukaryota</taxon>
        <taxon>Fungi</taxon>
        <taxon>Dikarya</taxon>
        <taxon>Ascomycota</taxon>
        <taxon>Pezizomycotina</taxon>
        <taxon>Dothideomycetes</taxon>
        <taxon>Dothideomycetes incertae sedis</taxon>
        <taxon>Patellariales</taxon>
        <taxon>Patellariaceae</taxon>
        <taxon>Patellaria</taxon>
    </lineage>
</organism>
<keyword evidence="3" id="KW-1185">Reference proteome</keyword>
<reference evidence="2" key="1">
    <citation type="journal article" date="2020" name="Stud. Mycol.">
        <title>101 Dothideomycetes genomes: a test case for predicting lifestyles and emergence of pathogens.</title>
        <authorList>
            <person name="Haridas S."/>
            <person name="Albert R."/>
            <person name="Binder M."/>
            <person name="Bloem J."/>
            <person name="Labutti K."/>
            <person name="Salamov A."/>
            <person name="Andreopoulos B."/>
            <person name="Baker S."/>
            <person name="Barry K."/>
            <person name="Bills G."/>
            <person name="Bluhm B."/>
            <person name="Cannon C."/>
            <person name="Castanera R."/>
            <person name="Culley D."/>
            <person name="Daum C."/>
            <person name="Ezra D."/>
            <person name="Gonzalez J."/>
            <person name="Henrissat B."/>
            <person name="Kuo A."/>
            <person name="Liang C."/>
            <person name="Lipzen A."/>
            <person name="Lutzoni F."/>
            <person name="Magnuson J."/>
            <person name="Mondo S."/>
            <person name="Nolan M."/>
            <person name="Ohm R."/>
            <person name="Pangilinan J."/>
            <person name="Park H.-J."/>
            <person name="Ramirez L."/>
            <person name="Alfaro M."/>
            <person name="Sun H."/>
            <person name="Tritt A."/>
            <person name="Yoshinaga Y."/>
            <person name="Zwiers L.-H."/>
            <person name="Turgeon B."/>
            <person name="Goodwin S."/>
            <person name="Spatafora J."/>
            <person name="Crous P."/>
            <person name="Grigoriev I."/>
        </authorList>
    </citation>
    <scope>NUCLEOTIDE SEQUENCE</scope>
    <source>
        <strain evidence="2">CBS 101060</strain>
    </source>
</reference>
<dbReference type="EMBL" id="MU006089">
    <property type="protein sequence ID" value="KAF2843305.1"/>
    <property type="molecule type" value="Genomic_DNA"/>
</dbReference>
<comment type="caution">
    <text evidence="2">The sequence shown here is derived from an EMBL/GenBank/DDBJ whole genome shotgun (WGS) entry which is preliminary data.</text>
</comment>
<dbReference type="Proteomes" id="UP000799429">
    <property type="component" value="Unassembled WGS sequence"/>
</dbReference>
<proteinExistence type="predicted"/>
<evidence type="ECO:0000313" key="3">
    <source>
        <dbReference type="Proteomes" id="UP000799429"/>
    </source>
</evidence>
<gene>
    <name evidence="2" type="ORF">M501DRAFT_926160</name>
</gene>
<dbReference type="AlphaFoldDB" id="A0A9P4SK42"/>
<evidence type="ECO:0000256" key="1">
    <source>
        <dbReference type="SAM" id="MobiDB-lite"/>
    </source>
</evidence>
<feature type="compositionally biased region" description="Polar residues" evidence="1">
    <location>
        <begin position="538"/>
        <end position="548"/>
    </location>
</feature>
<evidence type="ECO:0000313" key="2">
    <source>
        <dbReference type="EMBL" id="KAF2843305.1"/>
    </source>
</evidence>